<dbReference type="GO" id="GO:0006313">
    <property type="term" value="P:DNA transposition"/>
    <property type="evidence" value="ECO:0007669"/>
    <property type="project" value="InterPro"/>
</dbReference>
<dbReference type="Pfam" id="PF02371">
    <property type="entry name" value="Transposase_20"/>
    <property type="match status" value="1"/>
</dbReference>
<dbReference type="PANTHER" id="PTHR33055:SF13">
    <property type="entry name" value="TRANSPOSASE"/>
    <property type="match status" value="1"/>
</dbReference>
<dbReference type="AlphaFoldDB" id="A0A0H5Q1A7"/>
<dbReference type="InterPro" id="IPR047650">
    <property type="entry name" value="Transpos_IS110"/>
</dbReference>
<feature type="domain" description="Transposase IS116/IS110/IS902 C-terminal" evidence="2">
    <location>
        <begin position="224"/>
        <end position="300"/>
    </location>
</feature>
<proteinExistence type="predicted"/>
<dbReference type="Pfam" id="PF01548">
    <property type="entry name" value="DEDD_Tnp_IS110"/>
    <property type="match status" value="1"/>
</dbReference>
<accession>A0A0H5Q1A7</accession>
<sequence length="370" mass="41856">MTVFMGADLHKTQITVHVRAGDKIESLSEIKKYPTTPGGYAELLARIAEYKSAGYDVKVGVESTGNTRFFKNQVEKAGAEVTVINTLKFKVINESTKKTDKHDASTISEFLEKDMLPESYVCNQETENLRRLLKSRERLVHSIVGQKNEVHALLVSMGLSDELRSLQSKKGRQKVLDTLLSHSDLVLEAQSVKLMFQIIDQMTESVKTIEKQLTELTKDDEMVNRLMTIRGCGKITAWIIRAYTEDIGRFASAKKYAAFCGLVPWVQDSNETIHHGKITKRGPQELRTAFVQLVLGIRRCGDTSEWRIMQRFDYMKKNKGSGKSIIAAARKMAEITWALLTEKQDFDSKKMQGKYKPMNLVEQALAAINK</sequence>
<evidence type="ECO:0000259" key="1">
    <source>
        <dbReference type="Pfam" id="PF01548"/>
    </source>
</evidence>
<reference evidence="3" key="1">
    <citation type="submission" date="2015-06" db="EMBL/GenBank/DDBJ databases">
        <authorList>
            <person name="Joergensen T."/>
        </authorList>
    </citation>
    <scope>NUCLEOTIDE SEQUENCE</scope>
    <source>
        <strain evidence="3">RGRH0538</strain>
    </source>
</reference>
<name>A0A0H5Q1A7_9ZZZZ</name>
<dbReference type="EMBL" id="LN853171">
    <property type="protein sequence ID" value="CRY95204.1"/>
    <property type="molecule type" value="Genomic_DNA"/>
</dbReference>
<dbReference type="PANTHER" id="PTHR33055">
    <property type="entry name" value="TRANSPOSASE FOR INSERTION SEQUENCE ELEMENT IS1111A"/>
    <property type="match status" value="1"/>
</dbReference>
<dbReference type="GO" id="GO:0004803">
    <property type="term" value="F:transposase activity"/>
    <property type="evidence" value="ECO:0007669"/>
    <property type="project" value="InterPro"/>
</dbReference>
<dbReference type="InterPro" id="IPR002525">
    <property type="entry name" value="Transp_IS110-like_N"/>
</dbReference>
<organism evidence="3">
    <name type="scientific">uncultured prokaryote</name>
    <dbReference type="NCBI Taxonomy" id="198431"/>
    <lineage>
        <taxon>unclassified sequences</taxon>
        <taxon>environmental samples</taxon>
    </lineage>
</organism>
<reference evidence="3" key="2">
    <citation type="submission" date="2015-07" db="EMBL/GenBank/DDBJ databases">
        <title>Plasmids, circular viruses and viroids from rat gut.</title>
        <authorList>
            <person name="Jorgensen T.J."/>
            <person name="Hansen M.A."/>
            <person name="Xu Z."/>
            <person name="Tabak M.A."/>
            <person name="Sorensen S.J."/>
            <person name="Hansen L.H."/>
        </authorList>
    </citation>
    <scope>NUCLEOTIDE SEQUENCE</scope>
    <source>
        <strain evidence="3">RGRH0538</strain>
    </source>
</reference>
<feature type="domain" description="Transposase IS110-like N-terminal" evidence="1">
    <location>
        <begin position="6"/>
        <end position="156"/>
    </location>
</feature>
<dbReference type="NCBIfam" id="NF033542">
    <property type="entry name" value="transpos_IS110"/>
    <property type="match status" value="1"/>
</dbReference>
<evidence type="ECO:0000259" key="2">
    <source>
        <dbReference type="Pfam" id="PF02371"/>
    </source>
</evidence>
<protein>
    <submittedName>
        <fullName evidence="3">Uncharacterized protein</fullName>
    </submittedName>
</protein>
<dbReference type="InterPro" id="IPR003346">
    <property type="entry name" value="Transposase_20"/>
</dbReference>
<evidence type="ECO:0000313" key="3">
    <source>
        <dbReference type="EMBL" id="CRY95204.1"/>
    </source>
</evidence>
<dbReference type="GO" id="GO:0003677">
    <property type="term" value="F:DNA binding"/>
    <property type="evidence" value="ECO:0007669"/>
    <property type="project" value="InterPro"/>
</dbReference>